<organism evidence="1 2">
    <name type="scientific">Sistotremastrum suecicum HHB10207 ss-3</name>
    <dbReference type="NCBI Taxonomy" id="1314776"/>
    <lineage>
        <taxon>Eukaryota</taxon>
        <taxon>Fungi</taxon>
        <taxon>Dikarya</taxon>
        <taxon>Basidiomycota</taxon>
        <taxon>Agaricomycotina</taxon>
        <taxon>Agaricomycetes</taxon>
        <taxon>Sistotremastrales</taxon>
        <taxon>Sistotremastraceae</taxon>
        <taxon>Sistotremastrum</taxon>
    </lineage>
</organism>
<gene>
    <name evidence="1" type="ORF">SISSUDRAFT_592677</name>
</gene>
<dbReference type="AlphaFoldDB" id="A0A165XBT9"/>
<evidence type="ECO:0000313" key="2">
    <source>
        <dbReference type="Proteomes" id="UP000076798"/>
    </source>
</evidence>
<proteinExistence type="predicted"/>
<dbReference type="Proteomes" id="UP000076798">
    <property type="component" value="Unassembled WGS sequence"/>
</dbReference>
<dbReference type="EMBL" id="KV428399">
    <property type="protein sequence ID" value="KZT32037.1"/>
    <property type="molecule type" value="Genomic_DNA"/>
</dbReference>
<protein>
    <submittedName>
        <fullName evidence="1">Uncharacterized protein</fullName>
    </submittedName>
</protein>
<sequence>MRVRFCETLTVPFCIASFADVCYTKLSINASIFLEHLEIRADILRCIRRVYSIPSNIQRTSLYLNLLHTRFCSMAMGRTEMLPPLDENVVYYRLGNVGNSSLPTGFFNLRNMSVWTTSYVSVVLAVIVSRLRYS</sequence>
<keyword evidence="2" id="KW-1185">Reference proteome</keyword>
<accession>A0A165XBT9</accession>
<name>A0A165XBT9_9AGAM</name>
<evidence type="ECO:0000313" key="1">
    <source>
        <dbReference type="EMBL" id="KZT32037.1"/>
    </source>
</evidence>
<reference evidence="1 2" key="1">
    <citation type="journal article" date="2016" name="Mol. Biol. Evol.">
        <title>Comparative Genomics of Early-Diverging Mushroom-Forming Fungi Provides Insights into the Origins of Lignocellulose Decay Capabilities.</title>
        <authorList>
            <person name="Nagy L.G."/>
            <person name="Riley R."/>
            <person name="Tritt A."/>
            <person name="Adam C."/>
            <person name="Daum C."/>
            <person name="Floudas D."/>
            <person name="Sun H."/>
            <person name="Yadav J.S."/>
            <person name="Pangilinan J."/>
            <person name="Larsson K.H."/>
            <person name="Matsuura K."/>
            <person name="Barry K."/>
            <person name="Labutti K."/>
            <person name="Kuo R."/>
            <person name="Ohm R.A."/>
            <person name="Bhattacharya S.S."/>
            <person name="Shirouzu T."/>
            <person name="Yoshinaga Y."/>
            <person name="Martin F.M."/>
            <person name="Grigoriev I.V."/>
            <person name="Hibbett D.S."/>
        </authorList>
    </citation>
    <scope>NUCLEOTIDE SEQUENCE [LARGE SCALE GENOMIC DNA]</scope>
    <source>
        <strain evidence="1 2">HHB10207 ss-3</strain>
    </source>
</reference>